<feature type="domain" description="Glycosyl hydrolase family 95 N-terminal" evidence="1">
    <location>
        <begin position="30"/>
        <end position="274"/>
    </location>
</feature>
<accession>A0A7S7NRD4</accession>
<organism evidence="4 5">
    <name type="scientific">Paludibaculum fermentans</name>
    <dbReference type="NCBI Taxonomy" id="1473598"/>
    <lineage>
        <taxon>Bacteria</taxon>
        <taxon>Pseudomonadati</taxon>
        <taxon>Acidobacteriota</taxon>
        <taxon>Terriglobia</taxon>
        <taxon>Bryobacterales</taxon>
        <taxon>Bryobacteraceae</taxon>
        <taxon>Paludibaculum</taxon>
    </lineage>
</organism>
<dbReference type="SUPFAM" id="SSF48208">
    <property type="entry name" value="Six-hairpin glycosidases"/>
    <property type="match status" value="1"/>
</dbReference>
<dbReference type="InterPro" id="IPR054363">
    <property type="entry name" value="GH95_cat"/>
</dbReference>
<dbReference type="RefSeq" id="WP_194449983.1">
    <property type="nucleotide sequence ID" value="NZ_CP063849.1"/>
</dbReference>
<dbReference type="EMBL" id="CP063849">
    <property type="protein sequence ID" value="QOY88320.1"/>
    <property type="molecule type" value="Genomic_DNA"/>
</dbReference>
<dbReference type="Gene3D" id="2.70.98.50">
    <property type="entry name" value="putative glycoside hydrolase family protein from bacillus halodurans"/>
    <property type="match status" value="1"/>
</dbReference>
<dbReference type="AlphaFoldDB" id="A0A7S7NRD4"/>
<keyword evidence="5" id="KW-1185">Reference proteome</keyword>
<evidence type="ECO:0000259" key="3">
    <source>
        <dbReference type="Pfam" id="PF22124"/>
    </source>
</evidence>
<feature type="domain" description="Glycosyl hydrolase family 95 catalytic" evidence="3">
    <location>
        <begin position="300"/>
        <end position="712"/>
    </location>
</feature>
<evidence type="ECO:0000259" key="1">
    <source>
        <dbReference type="Pfam" id="PF14498"/>
    </source>
</evidence>
<dbReference type="Gene3D" id="1.50.10.10">
    <property type="match status" value="1"/>
</dbReference>
<dbReference type="GO" id="GO:0004560">
    <property type="term" value="F:alpha-L-fucosidase activity"/>
    <property type="evidence" value="ECO:0007669"/>
    <property type="project" value="InterPro"/>
</dbReference>
<feature type="domain" description="Alpha fucosidase A-like C-terminal" evidence="2">
    <location>
        <begin position="714"/>
        <end position="778"/>
    </location>
</feature>
<dbReference type="Pfam" id="PF14498">
    <property type="entry name" value="Glyco_hyd_65N_2"/>
    <property type="match status" value="1"/>
</dbReference>
<protein>
    <submittedName>
        <fullName evidence="4">Glycoside hydrolase family 95 protein</fullName>
    </submittedName>
</protein>
<dbReference type="PIRSF" id="PIRSF007663">
    <property type="entry name" value="UCP007663"/>
    <property type="match status" value="1"/>
</dbReference>
<dbReference type="GO" id="GO:0005975">
    <property type="term" value="P:carbohydrate metabolic process"/>
    <property type="evidence" value="ECO:0007669"/>
    <property type="project" value="InterPro"/>
</dbReference>
<dbReference type="Pfam" id="PF21307">
    <property type="entry name" value="Glyco_hydro_95_C"/>
    <property type="match status" value="1"/>
</dbReference>
<dbReference type="PANTHER" id="PTHR31084:SF0">
    <property type="entry name" value="ALPHA-L-FUCOSIDASE 2"/>
    <property type="match status" value="1"/>
</dbReference>
<name>A0A7S7NRD4_PALFE</name>
<keyword evidence="4" id="KW-0378">Hydrolase</keyword>
<dbReference type="InterPro" id="IPR016518">
    <property type="entry name" value="Alpha-L-fucosidase"/>
</dbReference>
<dbReference type="Gene3D" id="2.60.40.1180">
    <property type="entry name" value="Golgi alpha-mannosidase II"/>
    <property type="match status" value="1"/>
</dbReference>
<dbReference type="Proteomes" id="UP000593892">
    <property type="component" value="Chromosome"/>
</dbReference>
<dbReference type="InterPro" id="IPR008928">
    <property type="entry name" value="6-hairpin_glycosidase_sf"/>
</dbReference>
<dbReference type="InterPro" id="IPR012341">
    <property type="entry name" value="6hp_glycosidase-like_sf"/>
</dbReference>
<evidence type="ECO:0000313" key="4">
    <source>
        <dbReference type="EMBL" id="QOY88320.1"/>
    </source>
</evidence>
<dbReference type="PANTHER" id="PTHR31084">
    <property type="entry name" value="ALPHA-L-FUCOSIDASE 2"/>
    <property type="match status" value="1"/>
</dbReference>
<proteinExistence type="predicted"/>
<evidence type="ECO:0000313" key="5">
    <source>
        <dbReference type="Proteomes" id="UP000593892"/>
    </source>
</evidence>
<gene>
    <name evidence="4" type="ORF">IRI77_37250</name>
</gene>
<dbReference type="KEGG" id="pfer:IRI77_37250"/>
<dbReference type="Pfam" id="PF22124">
    <property type="entry name" value="Glyco_hydro_95_cat"/>
    <property type="match status" value="1"/>
</dbReference>
<reference evidence="4 5" key="1">
    <citation type="submission" date="2020-10" db="EMBL/GenBank/DDBJ databases">
        <title>Complete genome sequence of Paludibaculum fermentans P105T, a facultatively anaerobic acidobacterium capable of dissimilatory Fe(III) reduction.</title>
        <authorList>
            <person name="Dedysh S.N."/>
            <person name="Beletsky A.V."/>
            <person name="Kulichevskaya I.S."/>
            <person name="Mardanov A.V."/>
            <person name="Ravin N.V."/>
        </authorList>
    </citation>
    <scope>NUCLEOTIDE SEQUENCE [LARGE SCALE GENOMIC DNA]</scope>
    <source>
        <strain evidence="4 5">P105</strain>
    </source>
</reference>
<dbReference type="InterPro" id="IPR027414">
    <property type="entry name" value="GH95_N_dom"/>
</dbReference>
<dbReference type="InterPro" id="IPR013780">
    <property type="entry name" value="Glyco_hydro_b"/>
</dbReference>
<sequence length="790" mass="86399">MRRRTFLQSLPVAAAAAPMPPVKKKSSLRIWFDEPGLKFQQSLPLGNGRLGAMVFGGVPEERIVLNESSVWAGSRQDADRPNAAEVLPEIRRLLLEGKNFEAEALVNKNFICQGAGSHNPKGGIVPFGRYQILGNLRLKFPQGGEVKNYRRELDLETAMGLVEYEQDGVKYTRDAFVSAPDQAIIVRLTASKLRNLTFEANLDRPERAAVKAEGRDTLLMTGQLDNGTDGKGVKFAARLRLMVRGGTMTVDGDAIKVQGADAAILFITAATDYQGFGGRNVKDPVAATRADMLKLARRTYVGLVSAHQADYRKYFQRVSIDLGPGNNELTTPKRLIKAFEGAQDPGLAALYFQYGRYLLISSSRPGGLPANLQGVWAEELETPWNSDWHLDVNVQMNYWPAESGGLSDLHAPLFALIESLVEPGSKTAKAYYNARGWVAHVVTNPWGFTSPGESASWGATTSGSAWLCQHLWDHYLFTQDRAYLEKAYPVMQGSARFYADMLIEERSHQWLVTAPANSPENAFQLPDGRRAHVCMGPAVDMQLLRYLFGACIEASKVLGIDADFRKELEAKRARLAPTRVSSDGRIMEWLEEYPEPEPHHRHVSHLWGLYPGSEITPDGTPELAKAAVKSLDARGDASTGWSLAYKINLWARLGDGNRAHKLLKMLLAPVGSNSTKTNYSSGGGSYENLFDAHPPFQIDGNFGGAAGIAEMLLQSHNGVIRLLPALPDEWSKGSVKGLHARGGYVVDMSWSGGKLESATLHSTLGGTCKVSAGGKVTEHTTKPGETVRIG</sequence>
<evidence type="ECO:0000259" key="2">
    <source>
        <dbReference type="Pfam" id="PF21307"/>
    </source>
</evidence>
<dbReference type="InterPro" id="IPR049053">
    <property type="entry name" value="AFCA-like_C"/>
</dbReference>